<organism evidence="2 3">
    <name type="scientific">Camelus dromedarius</name>
    <name type="common">Dromedary</name>
    <name type="synonym">Arabian camel</name>
    <dbReference type="NCBI Taxonomy" id="9838"/>
    <lineage>
        <taxon>Eukaryota</taxon>
        <taxon>Metazoa</taxon>
        <taxon>Chordata</taxon>
        <taxon>Craniata</taxon>
        <taxon>Vertebrata</taxon>
        <taxon>Euteleostomi</taxon>
        <taxon>Mammalia</taxon>
        <taxon>Eutheria</taxon>
        <taxon>Laurasiatheria</taxon>
        <taxon>Artiodactyla</taxon>
        <taxon>Tylopoda</taxon>
        <taxon>Camelidae</taxon>
        <taxon>Camelus</taxon>
    </lineage>
</organism>
<evidence type="ECO:0000256" key="1">
    <source>
        <dbReference type="SAM" id="MobiDB-lite"/>
    </source>
</evidence>
<gene>
    <name evidence="2" type="ORF">Cadr_000021305</name>
</gene>
<dbReference type="Proteomes" id="UP000299084">
    <property type="component" value="Unassembled WGS sequence"/>
</dbReference>
<feature type="compositionally biased region" description="Low complexity" evidence="1">
    <location>
        <begin position="403"/>
        <end position="424"/>
    </location>
</feature>
<keyword evidence="3" id="KW-1185">Reference proteome</keyword>
<sequence>MRRTNFSPHKNRLGNLLNGQIPGPTLQERQIQQSRQRDLGIRVSNKCPSDPDAGFIDRTLRNSAWGLRGCQKSTTGGEDIAQRYVCGPLGEQAVSVGVQVSSSEQLPQQNGRLAELLQGFGQTLNPLTPGFLLLGLPLRSPAAHAPALICSPIKAGPPAAGLSMLGSSPLVFSSVSPQSPVAMTQLLLLIVALLVLGHRRPRPAFWPHYWLAGQPRARPGRQEGDRCVWEQGGGQGGWRGSPSAVPDAGLPALLHEVRNLHAPVPGCLPLLLKMFNWFWGWHPCSTIKHKLSAVSSCHCFTTPGGGVRGWGGTECERDGGMVGGGNSKCWSTFSLGLSPEKGRPPGLERGLGSDLLPAQGGWAGEEEESPGAGKEDKNPRHGHRTTESRQEVTWQPWRPDQFTSSLALAGSSGCSQGQSQATQTPADASQPQATEPPRSSPSGRHIWEEQGEERKFTLCRVQATGRVTGASHFPCLWEHLALYQGSVNESDCKR</sequence>
<dbReference type="EMBL" id="JWIN03000019">
    <property type="protein sequence ID" value="KAB1262552.1"/>
    <property type="molecule type" value="Genomic_DNA"/>
</dbReference>
<protein>
    <submittedName>
        <fullName evidence="2">Uncharacterized protein</fullName>
    </submittedName>
</protein>
<name>A0A5N4CUN3_CAMDR</name>
<proteinExistence type="predicted"/>
<reference evidence="2 3" key="1">
    <citation type="journal article" date="2019" name="Mol. Ecol. Resour.">
        <title>Improving Illumina assemblies with Hi-C and long reads: an example with the North African dromedary.</title>
        <authorList>
            <person name="Elbers J.P."/>
            <person name="Rogers M.F."/>
            <person name="Perelman P.L."/>
            <person name="Proskuryakova A.A."/>
            <person name="Serdyukova N.A."/>
            <person name="Johnson W.E."/>
            <person name="Horin P."/>
            <person name="Corander J."/>
            <person name="Murphy D."/>
            <person name="Burger P.A."/>
        </authorList>
    </citation>
    <scope>NUCLEOTIDE SEQUENCE [LARGE SCALE GENOMIC DNA]</scope>
    <source>
        <strain evidence="2">Drom800</strain>
        <tissue evidence="2">Blood</tissue>
    </source>
</reference>
<feature type="region of interest" description="Disordered" evidence="1">
    <location>
        <begin position="1"/>
        <end position="22"/>
    </location>
</feature>
<accession>A0A5N4CUN3</accession>
<comment type="caution">
    <text evidence="2">The sequence shown here is derived from an EMBL/GenBank/DDBJ whole genome shotgun (WGS) entry which is preliminary data.</text>
</comment>
<evidence type="ECO:0000313" key="2">
    <source>
        <dbReference type="EMBL" id="KAB1262552.1"/>
    </source>
</evidence>
<dbReference type="AlphaFoldDB" id="A0A5N4CUN3"/>
<feature type="compositionally biased region" description="Basic and acidic residues" evidence="1">
    <location>
        <begin position="373"/>
        <end position="390"/>
    </location>
</feature>
<evidence type="ECO:0000313" key="3">
    <source>
        <dbReference type="Proteomes" id="UP000299084"/>
    </source>
</evidence>
<feature type="region of interest" description="Disordered" evidence="1">
    <location>
        <begin position="340"/>
        <end position="445"/>
    </location>
</feature>